<dbReference type="EMBL" id="SSFD01000081">
    <property type="protein sequence ID" value="TXH87799.1"/>
    <property type="molecule type" value="Genomic_DNA"/>
</dbReference>
<evidence type="ECO:0000313" key="3">
    <source>
        <dbReference type="EMBL" id="TXH87799.1"/>
    </source>
</evidence>
<dbReference type="AlphaFoldDB" id="A0A5C7SVR6"/>
<name>A0A5C7SVR6_THASP</name>
<dbReference type="InterPro" id="IPR002931">
    <property type="entry name" value="Transglutaminase-like"/>
</dbReference>
<dbReference type="Pfam" id="PF01841">
    <property type="entry name" value="Transglut_core"/>
    <property type="match status" value="1"/>
</dbReference>
<evidence type="ECO:0000256" key="1">
    <source>
        <dbReference type="SAM" id="MobiDB-lite"/>
    </source>
</evidence>
<feature type="region of interest" description="Disordered" evidence="1">
    <location>
        <begin position="231"/>
        <end position="252"/>
    </location>
</feature>
<evidence type="ECO:0000313" key="4">
    <source>
        <dbReference type="Proteomes" id="UP000321192"/>
    </source>
</evidence>
<evidence type="ECO:0000259" key="2">
    <source>
        <dbReference type="SMART" id="SM00460"/>
    </source>
</evidence>
<protein>
    <submittedName>
        <fullName evidence="3">Transglutaminase family protein</fullName>
    </submittedName>
</protein>
<dbReference type="SUPFAM" id="SSF54001">
    <property type="entry name" value="Cysteine proteinases"/>
    <property type="match status" value="1"/>
</dbReference>
<dbReference type="RefSeq" id="WP_276657558.1">
    <property type="nucleotide sequence ID" value="NZ_SSFD01000081.1"/>
</dbReference>
<feature type="domain" description="Transglutaminase-like" evidence="2">
    <location>
        <begin position="64"/>
        <end position="138"/>
    </location>
</feature>
<sequence length="252" mass="28535">MTTTQLLKATRLLDFEHPALRALINERQWLALSEHDRIGAAYAFVRDEIAFGYNTSDDLPASVVLADGYGQCNTKSTLLMALLRALGIPCRLHGFTIDKVLQKGAVTGWAYLLAPRNILHSWVEVQHEGRWINLEGFILDGQYLRALQQRFADHRGPFLGYGVGTPDLNDPAVDWRCADTYIQRDGINQDFGVFDDPDAFYARCGANLSGPKRWVFERIVRHMMNRNVDRIRRSGSPREAAQRSSLPEMTSK</sequence>
<dbReference type="Proteomes" id="UP000321192">
    <property type="component" value="Unassembled WGS sequence"/>
</dbReference>
<feature type="compositionally biased region" description="Polar residues" evidence="1">
    <location>
        <begin position="242"/>
        <end position="252"/>
    </location>
</feature>
<dbReference type="InterPro" id="IPR038765">
    <property type="entry name" value="Papain-like_cys_pep_sf"/>
</dbReference>
<reference evidence="3 4" key="1">
    <citation type="submission" date="2018-09" db="EMBL/GenBank/DDBJ databases">
        <title>Metagenome Assembled Genomes from an Advanced Water Purification Facility.</title>
        <authorList>
            <person name="Stamps B.W."/>
            <person name="Spear J.R."/>
        </authorList>
    </citation>
    <scope>NUCLEOTIDE SEQUENCE [LARGE SCALE GENOMIC DNA]</scope>
    <source>
        <strain evidence="3">Bin_27_1</strain>
    </source>
</reference>
<organism evidence="3 4">
    <name type="scientific">Thauera aminoaromatica</name>
    <dbReference type="NCBI Taxonomy" id="164330"/>
    <lineage>
        <taxon>Bacteria</taxon>
        <taxon>Pseudomonadati</taxon>
        <taxon>Pseudomonadota</taxon>
        <taxon>Betaproteobacteria</taxon>
        <taxon>Rhodocyclales</taxon>
        <taxon>Zoogloeaceae</taxon>
        <taxon>Thauera</taxon>
    </lineage>
</organism>
<dbReference type="Gene3D" id="3.10.620.30">
    <property type="match status" value="1"/>
</dbReference>
<dbReference type="PANTHER" id="PTHR33490:SF3">
    <property type="entry name" value="CONSERVED INTEGRAL MEMBRANE PROTEIN"/>
    <property type="match status" value="1"/>
</dbReference>
<dbReference type="SMART" id="SM00460">
    <property type="entry name" value="TGc"/>
    <property type="match status" value="1"/>
</dbReference>
<proteinExistence type="predicted"/>
<gene>
    <name evidence="3" type="ORF">E6Q80_05900</name>
</gene>
<comment type="caution">
    <text evidence="3">The sequence shown here is derived from an EMBL/GenBank/DDBJ whole genome shotgun (WGS) entry which is preliminary data.</text>
</comment>
<dbReference type="PANTHER" id="PTHR33490">
    <property type="entry name" value="BLR5614 PROTEIN-RELATED"/>
    <property type="match status" value="1"/>
</dbReference>
<accession>A0A5C7SVR6</accession>